<proteinExistence type="predicted"/>
<sequence length="120" mass="14209">MILRSLGMKLQQLLRKEWDRGVVVMDKRIRSQWLIMGVYKDKNARGVHTTYAWSLRVNTYALTFSGPWVIIGTEEWSYSVYRLSYYGPNDLWHIGKASGFLISLDWFGNIFFRNRKENPV</sequence>
<name>A0ABQ7DSQ9_BRACR</name>
<keyword evidence="2" id="KW-1185">Reference proteome</keyword>
<dbReference type="Proteomes" id="UP000266723">
    <property type="component" value="Unassembled WGS sequence"/>
</dbReference>
<dbReference type="EMBL" id="QGKV02000649">
    <property type="protein sequence ID" value="KAF3580566.1"/>
    <property type="molecule type" value="Genomic_DNA"/>
</dbReference>
<comment type="caution">
    <text evidence="1">The sequence shown here is derived from an EMBL/GenBank/DDBJ whole genome shotgun (WGS) entry which is preliminary data.</text>
</comment>
<protein>
    <submittedName>
        <fullName evidence="1">Uncharacterized protein</fullName>
    </submittedName>
</protein>
<gene>
    <name evidence="1" type="ORF">DY000_02031796</name>
</gene>
<evidence type="ECO:0000313" key="1">
    <source>
        <dbReference type="EMBL" id="KAF3580566.1"/>
    </source>
</evidence>
<evidence type="ECO:0000313" key="2">
    <source>
        <dbReference type="Proteomes" id="UP000266723"/>
    </source>
</evidence>
<organism evidence="1 2">
    <name type="scientific">Brassica cretica</name>
    <name type="common">Mustard</name>
    <dbReference type="NCBI Taxonomy" id="69181"/>
    <lineage>
        <taxon>Eukaryota</taxon>
        <taxon>Viridiplantae</taxon>
        <taxon>Streptophyta</taxon>
        <taxon>Embryophyta</taxon>
        <taxon>Tracheophyta</taxon>
        <taxon>Spermatophyta</taxon>
        <taxon>Magnoliopsida</taxon>
        <taxon>eudicotyledons</taxon>
        <taxon>Gunneridae</taxon>
        <taxon>Pentapetalae</taxon>
        <taxon>rosids</taxon>
        <taxon>malvids</taxon>
        <taxon>Brassicales</taxon>
        <taxon>Brassicaceae</taxon>
        <taxon>Brassiceae</taxon>
        <taxon>Brassica</taxon>
    </lineage>
</organism>
<accession>A0ABQ7DSQ9</accession>
<reference evidence="1 2" key="1">
    <citation type="journal article" date="2020" name="BMC Genomics">
        <title>Intraspecific diversification of the crop wild relative Brassica cretica Lam. using demographic model selection.</title>
        <authorList>
            <person name="Kioukis A."/>
            <person name="Michalopoulou V.A."/>
            <person name="Briers L."/>
            <person name="Pirintsos S."/>
            <person name="Studholme D.J."/>
            <person name="Pavlidis P."/>
            <person name="Sarris P.F."/>
        </authorList>
    </citation>
    <scope>NUCLEOTIDE SEQUENCE [LARGE SCALE GENOMIC DNA]</scope>
    <source>
        <strain evidence="2">cv. PFS-1207/04</strain>
    </source>
</reference>